<feature type="signal peptide" evidence="1">
    <location>
        <begin position="1"/>
        <end position="21"/>
    </location>
</feature>
<organism evidence="2 3">
    <name type="scientific">Candidatus Colimorpha enterica</name>
    <dbReference type="NCBI Taxonomy" id="3083063"/>
    <lineage>
        <taxon>Bacteria</taxon>
        <taxon>Pseudomonadati</taxon>
        <taxon>Bacteroidota</taxon>
        <taxon>Bacteroidia</taxon>
        <taxon>Bacteroidales</taxon>
        <taxon>Candidatus Colimorpha</taxon>
    </lineage>
</organism>
<gene>
    <name evidence="2" type="ORF">MR241_00195</name>
</gene>
<dbReference type="Proteomes" id="UP001139365">
    <property type="component" value="Unassembled WGS sequence"/>
</dbReference>
<dbReference type="AlphaFoldDB" id="A0AAE3FFS3"/>
<dbReference type="Gene3D" id="3.40.50.1110">
    <property type="entry name" value="SGNH hydrolase"/>
    <property type="match status" value="1"/>
</dbReference>
<dbReference type="SUPFAM" id="SSF52266">
    <property type="entry name" value="SGNH hydrolase"/>
    <property type="match status" value="1"/>
</dbReference>
<comment type="caution">
    <text evidence="2">The sequence shown here is derived from an EMBL/GenBank/DDBJ whole genome shotgun (WGS) entry which is preliminary data.</text>
</comment>
<name>A0AAE3FFS3_9BACT</name>
<evidence type="ECO:0008006" key="4">
    <source>
        <dbReference type="Google" id="ProtNLM"/>
    </source>
</evidence>
<proteinExistence type="predicted"/>
<feature type="chain" id="PRO_5041916782" description="Sialate O-acetylesterase domain-containing protein" evidence="1">
    <location>
        <begin position="22"/>
        <end position="471"/>
    </location>
</feature>
<dbReference type="EMBL" id="JALEMU010000004">
    <property type="protein sequence ID" value="MCI5754700.1"/>
    <property type="molecule type" value="Genomic_DNA"/>
</dbReference>
<protein>
    <recommendedName>
        <fullName evidence="4">Sialate O-acetylesterase domain-containing protein</fullName>
    </recommendedName>
</protein>
<evidence type="ECO:0000313" key="2">
    <source>
        <dbReference type="EMBL" id="MCI5754700.1"/>
    </source>
</evidence>
<evidence type="ECO:0000256" key="1">
    <source>
        <dbReference type="SAM" id="SignalP"/>
    </source>
</evidence>
<evidence type="ECO:0000313" key="3">
    <source>
        <dbReference type="Proteomes" id="UP001139365"/>
    </source>
</evidence>
<reference evidence="2 3" key="1">
    <citation type="submission" date="2022-03" db="EMBL/GenBank/DDBJ databases">
        <title>Metagenome-assembled genomes from swine fecal metagenomes.</title>
        <authorList>
            <person name="Holman D.B."/>
            <person name="Kommadath A."/>
        </authorList>
    </citation>
    <scope>NUCLEOTIDE SEQUENCE [LARGE SCALE GENOMIC DNA]</scope>
    <source>
        <strain evidence="2">SUG147</strain>
    </source>
</reference>
<accession>A0AAE3FFS3</accession>
<dbReference type="GO" id="GO:0016788">
    <property type="term" value="F:hydrolase activity, acting on ester bonds"/>
    <property type="evidence" value="ECO:0007669"/>
    <property type="project" value="UniProtKB-ARBA"/>
</dbReference>
<sequence length="471" mass="50816">MKKAFALILAAVLLCTASCGGGGSAVTDGTTTGQKTELITETTGGGDMTEPVFNPDGGENTLYHIILLGQSLSMGYSATGEVKPGKSERAFMFRQVRTQDLGYCLGISREEYNADPEKYDSMFYAGLKPLAETGGDGNPDTRWEDASRNEYETPASGVVSGLYNAYRRAGYDDIPYRVLVSAPGIGGTPMSDFGAGGKIYRRAEKDIENGKRLAAENGLDYRVLAFIWIQGEAESYLSVPAVDYAKGLVSTRKLYTRLAKKVTGQEETPEFVTYQTATVAVYNPTARQIAPLGQFAAAYDGKNGIALSAPCYQFEPAGDNVHLTGISSRNLGILLGQTLYERTHGQYRIFAPEKVTVSGRKAEITFPFRVAIDPDAPLASCDFYTATRQSGFVCHGKDGKALECSVSLSDDGYTLTLECDGDISEISYGYDPHAEADRQFTCGGNICLAGKITGYDGELALFMPVQDIYRS</sequence>
<keyword evidence="1" id="KW-0732">Signal</keyword>
<dbReference type="InterPro" id="IPR036514">
    <property type="entry name" value="SGNH_hydro_sf"/>
</dbReference>